<dbReference type="Pfam" id="PF22725">
    <property type="entry name" value="GFO_IDH_MocA_C3"/>
    <property type="match status" value="1"/>
</dbReference>
<organism evidence="5 6">
    <name type="scientific">Jiangella anatolica</name>
    <dbReference type="NCBI Taxonomy" id="2670374"/>
    <lineage>
        <taxon>Bacteria</taxon>
        <taxon>Bacillati</taxon>
        <taxon>Actinomycetota</taxon>
        <taxon>Actinomycetes</taxon>
        <taxon>Jiangellales</taxon>
        <taxon>Jiangellaceae</taxon>
        <taxon>Jiangella</taxon>
    </lineage>
</organism>
<evidence type="ECO:0000259" key="3">
    <source>
        <dbReference type="Pfam" id="PF01408"/>
    </source>
</evidence>
<gene>
    <name evidence="5" type="ORF">C1I92_16170</name>
</gene>
<dbReference type="RefSeq" id="WP_111255684.1">
    <property type="nucleotide sequence ID" value="NZ_POTW01000036.1"/>
</dbReference>
<dbReference type="Pfam" id="PF01408">
    <property type="entry name" value="GFO_IDH_MocA"/>
    <property type="match status" value="1"/>
</dbReference>
<dbReference type="PANTHER" id="PTHR43818">
    <property type="entry name" value="BCDNA.GH03377"/>
    <property type="match status" value="1"/>
</dbReference>
<dbReference type="SUPFAM" id="SSF51735">
    <property type="entry name" value="NAD(P)-binding Rossmann-fold domains"/>
    <property type="match status" value="1"/>
</dbReference>
<protein>
    <submittedName>
        <fullName evidence="5">Oxidoreductase</fullName>
    </submittedName>
</protein>
<evidence type="ECO:0000313" key="5">
    <source>
        <dbReference type="EMBL" id="PZF82569.1"/>
    </source>
</evidence>
<dbReference type="SUPFAM" id="SSF55347">
    <property type="entry name" value="Glyceraldehyde-3-phosphate dehydrogenase-like, C-terminal domain"/>
    <property type="match status" value="1"/>
</dbReference>
<keyword evidence="6" id="KW-1185">Reference proteome</keyword>
<name>A0A2W2C2Z8_9ACTN</name>
<feature type="domain" description="Gfo/Idh/MocA-like oxidoreductase N-terminal" evidence="3">
    <location>
        <begin position="8"/>
        <end position="120"/>
    </location>
</feature>
<evidence type="ECO:0000313" key="6">
    <source>
        <dbReference type="Proteomes" id="UP000248764"/>
    </source>
</evidence>
<comment type="caution">
    <text evidence="5">The sequence shown here is derived from an EMBL/GenBank/DDBJ whole genome shotgun (WGS) entry which is preliminary data.</text>
</comment>
<dbReference type="InterPro" id="IPR055170">
    <property type="entry name" value="GFO_IDH_MocA-like_dom"/>
</dbReference>
<dbReference type="Gene3D" id="3.40.50.720">
    <property type="entry name" value="NAD(P)-binding Rossmann-like Domain"/>
    <property type="match status" value="1"/>
</dbReference>
<feature type="domain" description="GFO/IDH/MocA-like oxidoreductase" evidence="4">
    <location>
        <begin position="134"/>
        <end position="267"/>
    </location>
</feature>
<dbReference type="InterPro" id="IPR036291">
    <property type="entry name" value="NAD(P)-bd_dom_sf"/>
</dbReference>
<dbReference type="Proteomes" id="UP000248764">
    <property type="component" value="Unassembled WGS sequence"/>
</dbReference>
<evidence type="ECO:0000256" key="2">
    <source>
        <dbReference type="SAM" id="MobiDB-lite"/>
    </source>
</evidence>
<feature type="compositionally biased region" description="Low complexity" evidence="2">
    <location>
        <begin position="365"/>
        <end position="379"/>
    </location>
</feature>
<accession>A0A2W2C2Z8</accession>
<feature type="region of interest" description="Disordered" evidence="2">
    <location>
        <begin position="362"/>
        <end position="388"/>
    </location>
</feature>
<evidence type="ECO:0000256" key="1">
    <source>
        <dbReference type="ARBA" id="ARBA00023002"/>
    </source>
</evidence>
<dbReference type="InterPro" id="IPR050463">
    <property type="entry name" value="Gfo/Idh/MocA_oxidrdct_glycsds"/>
</dbReference>
<dbReference type="GO" id="GO:0000166">
    <property type="term" value="F:nucleotide binding"/>
    <property type="evidence" value="ECO:0007669"/>
    <property type="project" value="InterPro"/>
</dbReference>
<dbReference type="EMBL" id="POTW01000036">
    <property type="protein sequence ID" value="PZF82569.1"/>
    <property type="molecule type" value="Genomic_DNA"/>
</dbReference>
<evidence type="ECO:0000259" key="4">
    <source>
        <dbReference type="Pfam" id="PF22725"/>
    </source>
</evidence>
<reference evidence="5 6" key="1">
    <citation type="submission" date="2018-01" db="EMBL/GenBank/DDBJ databases">
        <title>Draft genome sequence of Jiangella sp. GTF31.</title>
        <authorList>
            <person name="Sahin N."/>
            <person name="Ay H."/>
            <person name="Saygin H."/>
        </authorList>
    </citation>
    <scope>NUCLEOTIDE SEQUENCE [LARGE SCALE GENOMIC DNA]</scope>
    <source>
        <strain evidence="5 6">GTF31</strain>
    </source>
</reference>
<dbReference type="Gene3D" id="3.30.360.10">
    <property type="entry name" value="Dihydrodipicolinate Reductase, domain 2"/>
    <property type="match status" value="1"/>
</dbReference>
<dbReference type="PANTHER" id="PTHR43818:SF11">
    <property type="entry name" value="BCDNA.GH03377"/>
    <property type="match status" value="1"/>
</dbReference>
<dbReference type="InterPro" id="IPR000683">
    <property type="entry name" value="Gfo/Idh/MocA-like_OxRdtase_N"/>
</dbReference>
<dbReference type="AlphaFoldDB" id="A0A2W2C2Z8"/>
<keyword evidence="1" id="KW-0560">Oxidoreductase</keyword>
<proteinExistence type="predicted"/>
<dbReference type="GO" id="GO:0016491">
    <property type="term" value="F:oxidoreductase activity"/>
    <property type="evidence" value="ECO:0007669"/>
    <property type="project" value="UniProtKB-KW"/>
</dbReference>
<sequence>MNRSGRVGVGVVGAGNISEQYLGNLTRFPDLDVRFVADLDPVRARAQAGRFGVPGAGSLDELLADPAIEIVVNLTVPAAHVEVGLRVLESGRHLFGEKPFALDLVAGRRLLDRAKDLGLRAASAPDTFLGPGLQTSQRLVDDGAIGRPLTALAQFQASGPESWHPNPEFFFAPGAGPLFDMGPYYLTALVQLMGPVSRVSAAASTSRPTRVIGSGPRAGVEFPVRVPTYHAALLEFRDGGVGQVAFSFQAPRWHPPVVEVAGTAGAIALPDPNGFAGTTLLWTDDPRTPAEVEPGIAEHTRGIGVVELARAIRAGVPERASGDLGFHVLEVMAGIASAAASHGPVAIVSTVEPAPVLSPGWDPGAATLTTRAAPPRAEAMPNQPATGV</sequence>